<dbReference type="Pfam" id="PF00430">
    <property type="entry name" value="ATP-synt_B"/>
    <property type="match status" value="1"/>
</dbReference>
<keyword evidence="9 17" id="KW-1133">Transmembrane helix</keyword>
<evidence type="ECO:0000256" key="9">
    <source>
        <dbReference type="ARBA" id="ARBA00022989"/>
    </source>
</evidence>
<comment type="similarity">
    <text evidence="17">Belongs to the ATPase B chain family.</text>
</comment>
<keyword evidence="5 17" id="KW-1003">Cell membrane</keyword>
<evidence type="ECO:0000256" key="4">
    <source>
        <dbReference type="ARBA" id="ARBA00022448"/>
    </source>
</evidence>
<gene>
    <name evidence="17" type="primary">atpF</name>
    <name evidence="18" type="synonym">atpH</name>
    <name evidence="19" type="ORF">A5771_01655</name>
</gene>
<dbReference type="NCBIfam" id="TIGR01144">
    <property type="entry name" value="ATP_synt_b"/>
    <property type="match status" value="1"/>
</dbReference>
<dbReference type="OrthoDB" id="5242917at2"/>
<comment type="function">
    <text evidence="14">This fusion protein includes a component of the F(0) channel (subunit b) and of the F(1) subunit (subunit delta). Two copies of subunit b and one of delta together form the peripheral 'stator' stalk which links F(1) to F(0).</text>
</comment>
<dbReference type="Gene3D" id="1.10.520.20">
    <property type="entry name" value="N-terminal domain of the delta subunit of the F1F0-ATP synthase"/>
    <property type="match status" value="1"/>
</dbReference>
<keyword evidence="12" id="KW-0511">Multifunctional enzyme</keyword>
<evidence type="ECO:0000256" key="14">
    <source>
        <dbReference type="ARBA" id="ARBA00024925"/>
    </source>
</evidence>
<dbReference type="InterPro" id="IPR005864">
    <property type="entry name" value="ATP_synth_F0_bsu_bac"/>
</dbReference>
<dbReference type="Pfam" id="PF00213">
    <property type="entry name" value="OSCP"/>
    <property type="match status" value="1"/>
</dbReference>
<dbReference type="InterPro" id="IPR026015">
    <property type="entry name" value="ATP_synth_OSCP/delta_N_sf"/>
</dbReference>
<dbReference type="NCBIfam" id="NF009961">
    <property type="entry name" value="PRK13428.1"/>
    <property type="match status" value="1"/>
</dbReference>
<dbReference type="SUPFAM" id="SSF81573">
    <property type="entry name" value="F1F0 ATP synthase subunit B, membrane domain"/>
    <property type="match status" value="1"/>
</dbReference>
<organism evidence="19 20">
    <name type="scientific">Mycolicibacter sinensis (strain JDM601)</name>
    <name type="common">Mycobacterium sinense</name>
    <dbReference type="NCBI Taxonomy" id="875328"/>
    <lineage>
        <taxon>Bacteria</taxon>
        <taxon>Bacillati</taxon>
        <taxon>Actinomycetota</taxon>
        <taxon>Actinomycetes</taxon>
        <taxon>Mycobacteriales</taxon>
        <taxon>Mycobacteriaceae</taxon>
        <taxon>Mycolicibacter</taxon>
    </lineage>
</organism>
<keyword evidence="4 17" id="KW-0813">Transport</keyword>
<evidence type="ECO:0000256" key="16">
    <source>
        <dbReference type="ARBA" id="ARBA00025830"/>
    </source>
</evidence>
<feature type="transmembrane region" description="Helical" evidence="17">
    <location>
        <begin position="6"/>
        <end position="24"/>
    </location>
</feature>
<comment type="similarity">
    <text evidence="18">Belongs to the ATPase delta chain family.</text>
</comment>
<dbReference type="HAMAP" id="MF_01416">
    <property type="entry name" value="ATP_synth_delta_bact"/>
    <property type="match status" value="1"/>
</dbReference>
<dbReference type="NCBIfam" id="NF009967">
    <property type="entry name" value="PRK13430.1"/>
    <property type="match status" value="1"/>
</dbReference>
<dbReference type="AlphaFoldDB" id="A0A1A2EY11"/>
<evidence type="ECO:0000256" key="3">
    <source>
        <dbReference type="ARBA" id="ARBA00010811"/>
    </source>
</evidence>
<dbReference type="InterPro" id="IPR028987">
    <property type="entry name" value="ATP_synth_B-like_membr_sf"/>
</dbReference>
<evidence type="ECO:0000256" key="8">
    <source>
        <dbReference type="ARBA" id="ARBA00022781"/>
    </source>
</evidence>
<keyword evidence="7 17" id="KW-0812">Transmembrane</keyword>
<evidence type="ECO:0000256" key="13">
    <source>
        <dbReference type="ARBA" id="ARBA00023310"/>
    </source>
</evidence>
<protein>
    <recommendedName>
        <fullName evidence="17 18">Multifunctional fusion protein</fullName>
    </recommendedName>
    <domain>
        <recommendedName>
            <fullName evidence="17">ATP synthase subunit b</fullName>
        </recommendedName>
        <alternativeName>
            <fullName evidence="17">ATP synthase F(0) sector subunit b</fullName>
        </alternativeName>
        <alternativeName>
            <fullName evidence="17">ATPase subunit I</fullName>
        </alternativeName>
        <alternativeName>
            <fullName evidence="17">F-type ATPase subunit b</fullName>
            <shortName evidence="17">F-ATPase subunit b</shortName>
        </alternativeName>
    </domain>
    <domain>
        <recommendedName>
            <fullName evidence="18">ATP synthase subunit delta</fullName>
        </recommendedName>
        <alternativeName>
            <fullName evidence="18">ATP synthase F(1) sector subunit delta</fullName>
        </alternativeName>
        <alternativeName>
            <fullName evidence="18">F-type ATPase subunit delta</fullName>
            <shortName evidence="18">F-ATPase subunit delta</shortName>
        </alternativeName>
    </domain>
</protein>
<evidence type="ECO:0000256" key="15">
    <source>
        <dbReference type="ARBA" id="ARBA00025198"/>
    </source>
</evidence>
<evidence type="ECO:0000256" key="1">
    <source>
        <dbReference type="ARBA" id="ARBA00004162"/>
    </source>
</evidence>
<keyword evidence="6 17" id="KW-0138">CF(0)</keyword>
<evidence type="ECO:0000256" key="6">
    <source>
        <dbReference type="ARBA" id="ARBA00022547"/>
    </source>
</evidence>
<comment type="subcellular location">
    <subcellularLocation>
        <location evidence="18">Cell membrane</location>
        <topology evidence="18">Peripheral membrane protein</topology>
    </subcellularLocation>
    <subcellularLocation>
        <location evidence="1 17">Cell membrane</location>
        <topology evidence="1 17">Single-pass membrane protein</topology>
    </subcellularLocation>
</comment>
<evidence type="ECO:0000256" key="12">
    <source>
        <dbReference type="ARBA" id="ARBA00023268"/>
    </source>
</evidence>
<comment type="similarity">
    <text evidence="3">In the N-terminal section; belongs to the ATPase B chain family.</text>
</comment>
<name>A0A1A2EY11_MYCSD</name>
<dbReference type="HAMAP" id="MF_01398">
    <property type="entry name" value="ATP_synth_b_bprime"/>
    <property type="match status" value="1"/>
</dbReference>
<comment type="function">
    <text evidence="15 17">F(1)F(0) ATP synthase produces ATP from ADP in the presence of a proton or sodium gradient. F-type ATPases consist of two structural domains, F(1) containing the extramembraneous catalytic core and F(0) containing the membrane proton channel, linked together by a central stalk and a peripheral stalk. During catalysis, ATP synthesis in the catalytic domain of F(1) is coupled via a rotary mechanism of the central stalk subunits to proton translocation.</text>
</comment>
<evidence type="ECO:0000256" key="2">
    <source>
        <dbReference type="ARBA" id="ARBA00010377"/>
    </source>
</evidence>
<evidence type="ECO:0000256" key="17">
    <source>
        <dbReference type="HAMAP-Rule" id="MF_01398"/>
    </source>
</evidence>
<dbReference type="InterPro" id="IPR000711">
    <property type="entry name" value="ATPase_OSCP/dsu"/>
</dbReference>
<dbReference type="EMBL" id="LZIN01000016">
    <property type="protein sequence ID" value="OBG09384.1"/>
    <property type="molecule type" value="Genomic_DNA"/>
</dbReference>
<comment type="subunit">
    <text evidence="16 17">F-type ATPases have 2 components, F(1) - the catalytic core - and F(0) - the membrane proton channel. F(1) has five subunits: alpha(3), beta(3), gamma(1), delta(1), epsilon(1). F(0) has three main subunits: a(1), b(2) and c(10-14). The alpha and beta chains form an alternating ring which encloses part of the gamma chain. F(1) is attached to F(0) by a central stalk formed by the gamma and epsilon chains, while a peripheral stalk is formed by the delta and b chains.</text>
</comment>
<evidence type="ECO:0000313" key="19">
    <source>
        <dbReference type="EMBL" id="OBG09384.1"/>
    </source>
</evidence>
<evidence type="ECO:0000256" key="5">
    <source>
        <dbReference type="ARBA" id="ARBA00022475"/>
    </source>
</evidence>
<comment type="function">
    <text evidence="18">This protein is part of the stalk that links CF(0) to CF(1). It either transmits conformational changes from CF(0) to CF(1) or is implicated in proton conduction.</text>
</comment>
<dbReference type="PANTHER" id="PTHR11910">
    <property type="entry name" value="ATP SYNTHASE DELTA CHAIN"/>
    <property type="match status" value="1"/>
</dbReference>
<dbReference type="GO" id="GO:0005886">
    <property type="term" value="C:plasma membrane"/>
    <property type="evidence" value="ECO:0007669"/>
    <property type="project" value="UniProtKB-SubCell"/>
</dbReference>
<dbReference type="GO" id="GO:0045259">
    <property type="term" value="C:proton-transporting ATP synthase complex"/>
    <property type="evidence" value="ECO:0007669"/>
    <property type="project" value="UniProtKB-KW"/>
</dbReference>
<keyword evidence="11 17" id="KW-0472">Membrane</keyword>
<sequence length="446" mass="47584">MDGIFLGQLVGFGLIVFLLVRFVVPPVRRLMAAQQESVRQQLAEAAAAAERLATADQAHADAVARAKTEAQRVTEEAHADAERIGAQLRTQADAEVERIKVQGAAQVQLLRAQLVRELRADLGDESVRRAGEMVRDHVSDPGRQSATVDRFLDELDAMAPKSVEVESPILARLRSASREALNGLLDKFGEVAGDLDEQGLTTLAGDLTAVAEVLERETVVTRHLTVPTEDAAPKERLAQRLFADKIGAPALTLVTDAASARWSNGADLVAAVEHVARQALLLSAERAGKVDEVEDQLFRFSRILDAQPRLDTLLSDTAMPAAGRAGLLRNVIGNAGGTNAITTALLEQTVRLLRGQSAHQAVTDLAQLAVARRGEVVAHVGAAAELSDAQRTRLNTVLSRIYSHPVRVQVGIDPALLGGLTISVGDEVIDGTLSSRLAAAKTHLPD</sequence>
<keyword evidence="8 17" id="KW-0375">Hydrogen ion transport</keyword>
<accession>A0A1A2EY11</accession>
<comment type="caution">
    <text evidence="19">The sequence shown here is derived from an EMBL/GenBank/DDBJ whole genome shotgun (WGS) entry which is preliminary data.</text>
</comment>
<dbReference type="Proteomes" id="UP000093985">
    <property type="component" value="Unassembled WGS sequence"/>
</dbReference>
<evidence type="ECO:0000256" key="10">
    <source>
        <dbReference type="ARBA" id="ARBA00023065"/>
    </source>
</evidence>
<dbReference type="InterPro" id="IPR002146">
    <property type="entry name" value="ATP_synth_b/b'su_bac/chlpt"/>
</dbReference>
<keyword evidence="10 17" id="KW-0406">Ion transport</keyword>
<evidence type="ECO:0000256" key="7">
    <source>
        <dbReference type="ARBA" id="ARBA00022692"/>
    </source>
</evidence>
<dbReference type="GO" id="GO:0046933">
    <property type="term" value="F:proton-transporting ATP synthase activity, rotational mechanism"/>
    <property type="evidence" value="ECO:0007669"/>
    <property type="project" value="UniProtKB-UniRule"/>
</dbReference>
<comment type="similarity">
    <text evidence="2">In the C-terminal section; belongs to the ATPase delta chain family.</text>
</comment>
<comment type="function">
    <text evidence="17">Component of the F(0) channel, it forms part of the peripheral stalk, linking F(1) to F(0).</text>
</comment>
<dbReference type="CDD" id="cd06503">
    <property type="entry name" value="ATP-synt_Fo_b"/>
    <property type="match status" value="1"/>
</dbReference>
<keyword evidence="13 17" id="KW-0066">ATP synthesis</keyword>
<dbReference type="PRINTS" id="PR00125">
    <property type="entry name" value="ATPASEDELTA"/>
</dbReference>
<evidence type="ECO:0000313" key="20">
    <source>
        <dbReference type="Proteomes" id="UP000093985"/>
    </source>
</evidence>
<evidence type="ECO:0000256" key="18">
    <source>
        <dbReference type="HAMAP-Rule" id="MF_01416"/>
    </source>
</evidence>
<reference evidence="20" key="1">
    <citation type="submission" date="2016-06" db="EMBL/GenBank/DDBJ databases">
        <authorList>
            <person name="Sutton G."/>
            <person name="Brinkac L."/>
            <person name="Sanka R."/>
            <person name="Adams M."/>
            <person name="Lau E."/>
            <person name="Mehaffy C."/>
            <person name="Tameris M."/>
            <person name="Hatherill M."/>
            <person name="Hanekom W."/>
            <person name="Mahomed H."/>
            <person name="Mcshane H."/>
        </authorList>
    </citation>
    <scope>NUCLEOTIDE SEQUENCE [LARGE SCALE GENOMIC DNA]</scope>
    <source>
        <strain evidence="20">852014-51077_SCH5608930-a</strain>
    </source>
</reference>
<proteinExistence type="inferred from homology"/>
<evidence type="ECO:0000256" key="11">
    <source>
        <dbReference type="ARBA" id="ARBA00023136"/>
    </source>
</evidence>
<dbReference type="RefSeq" id="WP_064853750.1">
    <property type="nucleotide sequence ID" value="NZ_LZIM01000020.1"/>
</dbReference>
<keyword evidence="18" id="KW-0139">CF(1)</keyword>